<protein>
    <submittedName>
        <fullName evidence="1">CoA transferase</fullName>
    </submittedName>
</protein>
<dbReference type="PANTHER" id="PTHR48228">
    <property type="entry name" value="SUCCINYL-COA--D-CITRAMALATE COA-TRANSFERASE"/>
    <property type="match status" value="1"/>
</dbReference>
<keyword evidence="2" id="KW-1185">Reference proteome</keyword>
<evidence type="ECO:0000313" key="2">
    <source>
        <dbReference type="Proteomes" id="UP000732399"/>
    </source>
</evidence>
<evidence type="ECO:0000313" key="1">
    <source>
        <dbReference type="EMBL" id="NJR79018.1"/>
    </source>
</evidence>
<comment type="caution">
    <text evidence="1">The sequence shown here is derived from an EMBL/GenBank/DDBJ whole genome shotgun (WGS) entry which is preliminary data.</text>
</comment>
<dbReference type="EMBL" id="JAAVJH010000005">
    <property type="protein sequence ID" value="NJR79018.1"/>
    <property type="molecule type" value="Genomic_DNA"/>
</dbReference>
<proteinExistence type="predicted"/>
<sequence>MTTPPLSGLRVVEFAGIGPGPFAGMMLADHGAQVIRIDRGVRGDGIGVANKDPLLRNRRSVSLDLKKPESIAAVRLIVAGADAIIEGFRPGVMERLGLGPDVLLADNPRLVYGRMTGWGQTGPMAPEPGHDINYIAISGALHALGRAGEKPTPPINLVGDFGGGGMVLAFGMLAALLHAQRTGEGQVVDAAMTDGSALLMTMMWGFRAMGRWRDERGTNLLDTAAHFYDTYETADGKYVSLGAIEPQFYAEFRAVMGLSDARWDAQMDARQWPALKEEVARLFATGTRDEWVARFKGHDVCFAPVLGFDEAVADPHNAARGTFVTAGGVTQPAPAPRYSASPTVAPAMAGERQDAAVLRDLGFGEEEIAALGFPST</sequence>
<dbReference type="GO" id="GO:0016740">
    <property type="term" value="F:transferase activity"/>
    <property type="evidence" value="ECO:0007669"/>
    <property type="project" value="UniProtKB-KW"/>
</dbReference>
<accession>A0ABX1CM50</accession>
<dbReference type="InterPro" id="IPR050509">
    <property type="entry name" value="CoA-transferase_III"/>
</dbReference>
<name>A0ABX1CM50_9SPHN</name>
<organism evidence="1 2">
    <name type="scientific">Sphingomonas corticis</name>
    <dbReference type="NCBI Taxonomy" id="2722791"/>
    <lineage>
        <taxon>Bacteria</taxon>
        <taxon>Pseudomonadati</taxon>
        <taxon>Pseudomonadota</taxon>
        <taxon>Alphaproteobacteria</taxon>
        <taxon>Sphingomonadales</taxon>
        <taxon>Sphingomonadaceae</taxon>
        <taxon>Sphingomonas</taxon>
    </lineage>
</organism>
<dbReference type="Pfam" id="PF02515">
    <property type="entry name" value="CoA_transf_3"/>
    <property type="match status" value="1"/>
</dbReference>
<dbReference type="InterPro" id="IPR044855">
    <property type="entry name" value="CoA-Trfase_III_dom3_sf"/>
</dbReference>
<dbReference type="SUPFAM" id="SSF89796">
    <property type="entry name" value="CoA-transferase family III (CaiB/BaiF)"/>
    <property type="match status" value="1"/>
</dbReference>
<dbReference type="Proteomes" id="UP000732399">
    <property type="component" value="Unassembled WGS sequence"/>
</dbReference>
<dbReference type="InterPro" id="IPR003673">
    <property type="entry name" value="CoA-Trfase_fam_III"/>
</dbReference>
<dbReference type="Gene3D" id="3.30.1540.10">
    <property type="entry name" value="formyl-coa transferase, domain 3"/>
    <property type="match status" value="1"/>
</dbReference>
<keyword evidence="1" id="KW-0808">Transferase</keyword>
<dbReference type="Gene3D" id="3.40.50.10540">
    <property type="entry name" value="Crotonobetainyl-coa:carnitine coa-transferase, domain 1"/>
    <property type="match status" value="1"/>
</dbReference>
<dbReference type="PANTHER" id="PTHR48228:SF5">
    <property type="entry name" value="ALPHA-METHYLACYL-COA RACEMASE"/>
    <property type="match status" value="1"/>
</dbReference>
<dbReference type="RefSeq" id="WP_168134541.1">
    <property type="nucleotide sequence ID" value="NZ_JAAVJH010000005.1"/>
</dbReference>
<gene>
    <name evidence="1" type="ORF">HBH26_10500</name>
</gene>
<reference evidence="1 2" key="1">
    <citation type="submission" date="2020-03" db="EMBL/GenBank/DDBJ databases">
        <authorList>
            <person name="Wang L."/>
            <person name="He N."/>
            <person name="Li Y."/>
            <person name="Fang Y."/>
            <person name="Zhang F."/>
        </authorList>
    </citation>
    <scope>NUCLEOTIDE SEQUENCE [LARGE SCALE GENOMIC DNA]</scope>
    <source>
        <strain evidence="1 2">36D10-4-7</strain>
    </source>
</reference>
<dbReference type="InterPro" id="IPR023606">
    <property type="entry name" value="CoA-Trfase_III_dom_1_sf"/>
</dbReference>